<dbReference type="SMART" id="SM00304">
    <property type="entry name" value="HAMP"/>
    <property type="match status" value="1"/>
</dbReference>
<dbReference type="PROSITE" id="PS50111">
    <property type="entry name" value="CHEMOTAXIS_TRANSDUC_2"/>
    <property type="match status" value="1"/>
</dbReference>
<sequence>MKLLARLSINGLLVLAVVVAVTALNLAALSRFRSDDAEVTRALTLLGAVQDFGSAVTDQAATLDAYSVSADAKLKDRYTGTGAQRVDAALKTLRQRSGDLIPPAFLAQLEAALQEWRKAAEVDLMVMTRQEPTQAAYAQLSAASEKLSARVMDVIRDAQARKADAAASMDWTAWIGLAASGGVVFLTSLWLLSTIRGPLAGLTAAIGRLEAGDLQATVPHHTRRDEIGAIARAIETFRHALLDGSGLRQAQAFEAEARLERSRRQQARIERFRAEVGDLLARVDGALATLDGTASTLSDTAADAGRRSRAVSEAAGQTSANVVAVVAATEQMGASIGEIGRQALRSSDLAQGAVANVEGAVTLMAELSAASEDIGTAVTLISAIAGQTNLLALNATIEAARAGEAGRGFAVVAGEVKDLAGQTAEATRRIADQTARIQASTGSASTAIADVSARLRDIDGVIASIAAAVEEQGAATQEIVRNVGQAAEGAEGVTHNIADVARAAEATGRSAKDLLASRDALEHQSRALGAGVERFLRDVAA</sequence>
<organism evidence="7 8">
    <name type="scientific">Methylobacterium brachiatum</name>
    <dbReference type="NCBI Taxonomy" id="269660"/>
    <lineage>
        <taxon>Bacteria</taxon>
        <taxon>Pseudomonadati</taxon>
        <taxon>Pseudomonadota</taxon>
        <taxon>Alphaproteobacteria</taxon>
        <taxon>Hyphomicrobiales</taxon>
        <taxon>Methylobacteriaceae</taxon>
        <taxon>Methylobacterium</taxon>
    </lineage>
</organism>
<keyword evidence="1 3" id="KW-0807">Transducer</keyword>
<dbReference type="InterPro" id="IPR004089">
    <property type="entry name" value="MCPsignal_dom"/>
</dbReference>
<gene>
    <name evidence="7" type="ORF">ABS770_14680</name>
</gene>
<comment type="similarity">
    <text evidence="2">Belongs to the methyl-accepting chemotaxis (MCP) protein family.</text>
</comment>
<dbReference type="Pfam" id="PF00672">
    <property type="entry name" value="HAMP"/>
    <property type="match status" value="1"/>
</dbReference>
<dbReference type="PANTHER" id="PTHR32089:SF112">
    <property type="entry name" value="LYSOZYME-LIKE PROTEIN-RELATED"/>
    <property type="match status" value="1"/>
</dbReference>
<dbReference type="PROSITE" id="PS50885">
    <property type="entry name" value="HAMP"/>
    <property type="match status" value="1"/>
</dbReference>
<comment type="caution">
    <text evidence="7">The sequence shown here is derived from an EMBL/GenBank/DDBJ whole genome shotgun (WGS) entry which is preliminary data.</text>
</comment>
<dbReference type="Pfam" id="PF00015">
    <property type="entry name" value="MCPsignal"/>
    <property type="match status" value="1"/>
</dbReference>
<feature type="domain" description="HAMP" evidence="6">
    <location>
        <begin position="193"/>
        <end position="246"/>
    </location>
</feature>
<keyword evidence="8" id="KW-1185">Reference proteome</keyword>
<dbReference type="RefSeq" id="WP_350379165.1">
    <property type="nucleotide sequence ID" value="NZ_JBELQD010000014.1"/>
</dbReference>
<evidence type="ECO:0000259" key="5">
    <source>
        <dbReference type="PROSITE" id="PS50111"/>
    </source>
</evidence>
<dbReference type="InterPro" id="IPR003660">
    <property type="entry name" value="HAMP_dom"/>
</dbReference>
<dbReference type="CDD" id="cd06225">
    <property type="entry name" value="HAMP"/>
    <property type="match status" value="1"/>
</dbReference>
<feature type="domain" description="Methyl-accepting transducer" evidence="5">
    <location>
        <begin position="286"/>
        <end position="522"/>
    </location>
</feature>
<keyword evidence="4" id="KW-1133">Transmembrane helix</keyword>
<evidence type="ECO:0000313" key="7">
    <source>
        <dbReference type="EMBL" id="MER2289512.1"/>
    </source>
</evidence>
<evidence type="ECO:0000259" key="6">
    <source>
        <dbReference type="PROSITE" id="PS50885"/>
    </source>
</evidence>
<evidence type="ECO:0000256" key="2">
    <source>
        <dbReference type="ARBA" id="ARBA00029447"/>
    </source>
</evidence>
<name>A0ABV1R460_9HYPH</name>
<protein>
    <submittedName>
        <fullName evidence="7">HAMP domain-containing methyl-accepting chemotaxis protein</fullName>
    </submittedName>
</protein>
<proteinExistence type="inferred from homology"/>
<keyword evidence="4" id="KW-0472">Membrane</keyword>
<evidence type="ECO:0000256" key="3">
    <source>
        <dbReference type="PROSITE-ProRule" id="PRU00284"/>
    </source>
</evidence>
<evidence type="ECO:0000256" key="1">
    <source>
        <dbReference type="ARBA" id="ARBA00023224"/>
    </source>
</evidence>
<dbReference type="Gene3D" id="1.10.8.500">
    <property type="entry name" value="HAMP domain in histidine kinase"/>
    <property type="match status" value="1"/>
</dbReference>
<dbReference type="Gene3D" id="1.10.287.950">
    <property type="entry name" value="Methyl-accepting chemotaxis protein"/>
    <property type="match status" value="1"/>
</dbReference>
<reference evidence="7" key="1">
    <citation type="submission" date="2024-06" db="EMBL/GenBank/DDBJ databases">
        <authorList>
            <person name="Campbell A.G."/>
        </authorList>
    </citation>
    <scope>NUCLEOTIDE SEQUENCE</scope>
    <source>
        <strain evidence="7">EM17</strain>
    </source>
</reference>
<dbReference type="SUPFAM" id="SSF58104">
    <property type="entry name" value="Methyl-accepting chemotaxis protein (MCP) signaling domain"/>
    <property type="match status" value="1"/>
</dbReference>
<dbReference type="Proteomes" id="UP001432995">
    <property type="component" value="Unassembled WGS sequence"/>
</dbReference>
<accession>A0ABV1R460</accession>
<evidence type="ECO:0000313" key="8">
    <source>
        <dbReference type="Proteomes" id="UP001432995"/>
    </source>
</evidence>
<feature type="transmembrane region" description="Helical" evidence="4">
    <location>
        <begin position="12"/>
        <end position="32"/>
    </location>
</feature>
<dbReference type="EMBL" id="JBELQD010000014">
    <property type="protein sequence ID" value="MER2289512.1"/>
    <property type="molecule type" value="Genomic_DNA"/>
</dbReference>
<evidence type="ECO:0000256" key="4">
    <source>
        <dbReference type="SAM" id="Phobius"/>
    </source>
</evidence>
<dbReference type="SMART" id="SM00283">
    <property type="entry name" value="MA"/>
    <property type="match status" value="1"/>
</dbReference>
<keyword evidence="4" id="KW-0812">Transmembrane</keyword>
<dbReference type="PANTHER" id="PTHR32089">
    <property type="entry name" value="METHYL-ACCEPTING CHEMOTAXIS PROTEIN MCPB"/>
    <property type="match status" value="1"/>
</dbReference>